<protein>
    <recommendedName>
        <fullName evidence="1">DUF302 domain-containing protein</fullName>
    </recommendedName>
</protein>
<dbReference type="HOGENOM" id="CLU_914380_0_0_10"/>
<evidence type="ECO:0000313" key="2">
    <source>
        <dbReference type="EMBL" id="AEL25501.1"/>
    </source>
</evidence>
<evidence type="ECO:0000259" key="1">
    <source>
        <dbReference type="Pfam" id="PF03625"/>
    </source>
</evidence>
<dbReference type="AlphaFoldDB" id="G0IVV6"/>
<dbReference type="InterPro" id="IPR035923">
    <property type="entry name" value="TT1751-like_sf"/>
</dbReference>
<gene>
    <name evidence="2" type="ordered locus">Cycma_1747</name>
</gene>
<dbReference type="Gene3D" id="3.30.310.70">
    <property type="entry name" value="TT1751-like domain"/>
    <property type="match status" value="2"/>
</dbReference>
<dbReference type="STRING" id="880070.Cycma_1747"/>
<feature type="domain" description="DUF302" evidence="1">
    <location>
        <begin position="68"/>
        <end position="127"/>
    </location>
</feature>
<dbReference type="PANTHER" id="PTHR38342:SF2">
    <property type="entry name" value="INNER MEMBRANE OR EXPORTED"/>
    <property type="match status" value="1"/>
</dbReference>
<organism evidence="2 3">
    <name type="scientific">Cyclobacterium marinum (strain ATCC 25205 / DSM 745 / LMG 13164 / NCIMB 1802)</name>
    <name type="common">Flectobacillus marinus</name>
    <dbReference type="NCBI Taxonomy" id="880070"/>
    <lineage>
        <taxon>Bacteria</taxon>
        <taxon>Pseudomonadati</taxon>
        <taxon>Bacteroidota</taxon>
        <taxon>Cytophagia</taxon>
        <taxon>Cytophagales</taxon>
        <taxon>Cyclobacteriaceae</taxon>
        <taxon>Cyclobacterium</taxon>
    </lineage>
</organism>
<dbReference type="InterPro" id="IPR005180">
    <property type="entry name" value="DUF302"/>
</dbReference>
<feature type="domain" description="DUF302" evidence="1">
    <location>
        <begin position="209"/>
        <end position="271"/>
    </location>
</feature>
<reference evidence="3" key="1">
    <citation type="submission" date="2011-07" db="EMBL/GenBank/DDBJ databases">
        <title>The complete genome of Cyclobacterium marinum DSM 745.</title>
        <authorList>
            <person name="Lucas S."/>
            <person name="Han J."/>
            <person name="Lapidus A."/>
            <person name="Bruce D."/>
            <person name="Goodwin L."/>
            <person name="Pitluck S."/>
            <person name="Peters L."/>
            <person name="Kyrpides N."/>
            <person name="Mavromatis K."/>
            <person name="Ivanova N."/>
            <person name="Ovchinnikova G."/>
            <person name="Chertkov O."/>
            <person name="Detter J.C."/>
            <person name="Tapia R."/>
            <person name="Han C."/>
            <person name="Land M."/>
            <person name="Hauser L."/>
            <person name="Markowitz V."/>
            <person name="Cheng J.-F."/>
            <person name="Hugenholtz P."/>
            <person name="Woyke T."/>
            <person name="Wu D."/>
            <person name="Tindall B."/>
            <person name="Schuetze A."/>
            <person name="Brambilla E."/>
            <person name="Klenk H.-P."/>
            <person name="Eisen J.A."/>
        </authorList>
    </citation>
    <scope>NUCLEOTIDE SEQUENCE [LARGE SCALE GENOMIC DNA]</scope>
    <source>
        <strain evidence="3">ATCC 25205 / DSM 745 / LMG 13164 / NCIMB 1802</strain>
    </source>
</reference>
<dbReference type="EMBL" id="CP002955">
    <property type="protein sequence ID" value="AEL25501.1"/>
    <property type="molecule type" value="Genomic_DNA"/>
</dbReference>
<dbReference type="CDD" id="cd14797">
    <property type="entry name" value="DUF302"/>
    <property type="match status" value="2"/>
</dbReference>
<dbReference type="PANTHER" id="PTHR38342">
    <property type="entry name" value="SLR5037 PROTEIN"/>
    <property type="match status" value="1"/>
</dbReference>
<dbReference type="eggNOG" id="COG3439">
    <property type="taxonomic scope" value="Bacteria"/>
</dbReference>
<dbReference type="Proteomes" id="UP000001635">
    <property type="component" value="Chromosome"/>
</dbReference>
<evidence type="ECO:0000313" key="3">
    <source>
        <dbReference type="Proteomes" id="UP000001635"/>
    </source>
</evidence>
<dbReference type="SUPFAM" id="SSF103247">
    <property type="entry name" value="TT1751-like"/>
    <property type="match status" value="2"/>
</dbReference>
<sequence>MYNIALFLSFTLLFFGCNINSDDAPENEENPNVPGTIYGSSTISLEEAYGALKTALENNAQIGIVAEVDHAQNAGSISKELGPTKIIFFGNPNLGTPLMQENQLAGLDLPQKVLFYEDKGQVFAIYNSTEYLASRHALAGTENLNQISGALENLVGEAIKGELESSISQSVTASEGIINVTSSKEFEATYQSLKTIISGNENLSILAELDHQANAQSRGLELRSTKIIIFGNPNLGTPLMQESQSIGLDLPQKILVWEDADGKVHLSYNDPEFLKIRHGINESDEEIQQISNALQNISEAAAAN</sequence>
<accession>G0IVV6</accession>
<dbReference type="Pfam" id="PF03625">
    <property type="entry name" value="DUF302"/>
    <property type="match status" value="2"/>
</dbReference>
<dbReference type="KEGG" id="cmr:Cycma_1747"/>
<proteinExistence type="predicted"/>
<dbReference type="OrthoDB" id="9799367at2"/>
<name>G0IVV6_CYCMS</name>
<keyword evidence="3" id="KW-1185">Reference proteome</keyword>
<dbReference type="RefSeq" id="WP_014019796.1">
    <property type="nucleotide sequence ID" value="NC_015914.1"/>
</dbReference>